<dbReference type="AlphaFoldDB" id="A0AAJ0MHN7"/>
<evidence type="ECO:0000313" key="2">
    <source>
        <dbReference type="Proteomes" id="UP001275084"/>
    </source>
</evidence>
<proteinExistence type="predicted"/>
<dbReference type="EMBL" id="JAUIQD010000002">
    <property type="protein sequence ID" value="KAK3359435.1"/>
    <property type="molecule type" value="Genomic_DNA"/>
</dbReference>
<dbReference type="Proteomes" id="UP001275084">
    <property type="component" value="Unassembled WGS sequence"/>
</dbReference>
<gene>
    <name evidence="1" type="ORF">B0T25DRAFT_98372</name>
</gene>
<protein>
    <submittedName>
        <fullName evidence="1">Uncharacterized protein</fullName>
    </submittedName>
</protein>
<reference evidence="1" key="2">
    <citation type="submission" date="2023-06" db="EMBL/GenBank/DDBJ databases">
        <authorList>
            <consortium name="Lawrence Berkeley National Laboratory"/>
            <person name="Haridas S."/>
            <person name="Hensen N."/>
            <person name="Bonometti L."/>
            <person name="Westerberg I."/>
            <person name="Brannstrom I.O."/>
            <person name="Guillou S."/>
            <person name="Cros-Aarteil S."/>
            <person name="Calhoun S."/>
            <person name="Kuo A."/>
            <person name="Mondo S."/>
            <person name="Pangilinan J."/>
            <person name="Riley R."/>
            <person name="Labutti K."/>
            <person name="Andreopoulos B."/>
            <person name="Lipzen A."/>
            <person name="Chen C."/>
            <person name="Yanf M."/>
            <person name="Daum C."/>
            <person name="Ng V."/>
            <person name="Clum A."/>
            <person name="Steindorff A."/>
            <person name="Ohm R."/>
            <person name="Martin F."/>
            <person name="Silar P."/>
            <person name="Natvig D."/>
            <person name="Lalanne C."/>
            <person name="Gautier V."/>
            <person name="Ament-Velasquez S.L."/>
            <person name="Kruys A."/>
            <person name="Hutchinson M.I."/>
            <person name="Powell A.J."/>
            <person name="Barry K."/>
            <person name="Miller A.N."/>
            <person name="Grigoriev I.V."/>
            <person name="Debuchy R."/>
            <person name="Gladieux P."/>
            <person name="Thoren M.H."/>
            <person name="Johannesson H."/>
        </authorList>
    </citation>
    <scope>NUCLEOTIDE SEQUENCE</scope>
    <source>
        <strain evidence="1">CBS 955.72</strain>
    </source>
</reference>
<name>A0AAJ0MHN7_9PEZI</name>
<reference evidence="1" key="1">
    <citation type="journal article" date="2023" name="Mol. Phylogenet. Evol.">
        <title>Genome-scale phylogeny and comparative genomics of the fungal order Sordariales.</title>
        <authorList>
            <person name="Hensen N."/>
            <person name="Bonometti L."/>
            <person name="Westerberg I."/>
            <person name="Brannstrom I.O."/>
            <person name="Guillou S."/>
            <person name="Cros-Aarteil S."/>
            <person name="Calhoun S."/>
            <person name="Haridas S."/>
            <person name="Kuo A."/>
            <person name="Mondo S."/>
            <person name="Pangilinan J."/>
            <person name="Riley R."/>
            <person name="LaButti K."/>
            <person name="Andreopoulos B."/>
            <person name="Lipzen A."/>
            <person name="Chen C."/>
            <person name="Yan M."/>
            <person name="Daum C."/>
            <person name="Ng V."/>
            <person name="Clum A."/>
            <person name="Steindorff A."/>
            <person name="Ohm R.A."/>
            <person name="Martin F."/>
            <person name="Silar P."/>
            <person name="Natvig D.O."/>
            <person name="Lalanne C."/>
            <person name="Gautier V."/>
            <person name="Ament-Velasquez S.L."/>
            <person name="Kruys A."/>
            <person name="Hutchinson M.I."/>
            <person name="Powell A.J."/>
            <person name="Barry K."/>
            <person name="Miller A.N."/>
            <person name="Grigoriev I.V."/>
            <person name="Debuchy R."/>
            <person name="Gladieux P."/>
            <person name="Hiltunen Thoren M."/>
            <person name="Johannesson H."/>
        </authorList>
    </citation>
    <scope>NUCLEOTIDE SEQUENCE</scope>
    <source>
        <strain evidence="1">CBS 955.72</strain>
    </source>
</reference>
<accession>A0AAJ0MHN7</accession>
<sequence length="97" mass="10336">MTLGAIVSMSFGSSSLETQKAIFEVIKRGLEGGERCQGRRRHPQGCPGPHQADEEWIDHMSGAISGFAEADMFKFIEISGGKSGSAVTFRCQANGAS</sequence>
<comment type="caution">
    <text evidence="1">The sequence shown here is derived from an EMBL/GenBank/DDBJ whole genome shotgun (WGS) entry which is preliminary data.</text>
</comment>
<evidence type="ECO:0000313" key="1">
    <source>
        <dbReference type="EMBL" id="KAK3359435.1"/>
    </source>
</evidence>
<organism evidence="1 2">
    <name type="scientific">Lasiosphaeria hispida</name>
    <dbReference type="NCBI Taxonomy" id="260671"/>
    <lineage>
        <taxon>Eukaryota</taxon>
        <taxon>Fungi</taxon>
        <taxon>Dikarya</taxon>
        <taxon>Ascomycota</taxon>
        <taxon>Pezizomycotina</taxon>
        <taxon>Sordariomycetes</taxon>
        <taxon>Sordariomycetidae</taxon>
        <taxon>Sordariales</taxon>
        <taxon>Lasiosphaeriaceae</taxon>
        <taxon>Lasiosphaeria</taxon>
    </lineage>
</organism>
<keyword evidence="2" id="KW-1185">Reference proteome</keyword>